<dbReference type="KEGG" id="pdh:B9T62_05895"/>
<dbReference type="EMBL" id="CP021780">
    <property type="protein sequence ID" value="ASA26197.1"/>
    <property type="molecule type" value="Genomic_DNA"/>
</dbReference>
<reference evidence="1 2" key="1">
    <citation type="submission" date="2017-06" db="EMBL/GenBank/DDBJ databases">
        <title>Complete genome sequence of Paenibacillus donghaensis KCTC 13049T isolated from East Sea sediment, South Korea.</title>
        <authorList>
            <person name="Jung B.K."/>
            <person name="Hong S.-J."/>
            <person name="Shin J.-H."/>
        </authorList>
    </citation>
    <scope>NUCLEOTIDE SEQUENCE [LARGE SCALE GENOMIC DNA]</scope>
    <source>
        <strain evidence="1 2">KCTC 13049</strain>
    </source>
</reference>
<proteinExistence type="predicted"/>
<dbReference type="Proteomes" id="UP000249890">
    <property type="component" value="Chromosome"/>
</dbReference>
<organism evidence="1 2">
    <name type="scientific">Paenibacillus donghaensis</name>
    <dbReference type="NCBI Taxonomy" id="414771"/>
    <lineage>
        <taxon>Bacteria</taxon>
        <taxon>Bacillati</taxon>
        <taxon>Bacillota</taxon>
        <taxon>Bacilli</taxon>
        <taxon>Bacillales</taxon>
        <taxon>Paenibacillaceae</taxon>
        <taxon>Paenibacillus</taxon>
    </lineage>
</organism>
<evidence type="ECO:0000313" key="2">
    <source>
        <dbReference type="Proteomes" id="UP000249890"/>
    </source>
</evidence>
<dbReference type="InterPro" id="IPR014998">
    <property type="entry name" value="DUF1848"/>
</dbReference>
<dbReference type="AlphaFoldDB" id="A0A2Z2KJM6"/>
<evidence type="ECO:0000313" key="1">
    <source>
        <dbReference type="EMBL" id="ASA26197.1"/>
    </source>
</evidence>
<dbReference type="OrthoDB" id="9771212at2"/>
<protein>
    <recommendedName>
        <fullName evidence="3">DUF1848 domain-containing protein</fullName>
    </recommendedName>
</protein>
<accession>A0A2Z2KJM6</accession>
<sequence>MIISASRRTDIPAFFGEWFMTRIREGYFYRMNPFNRNQVTEVSLKPEDVDAIVFWTKNPKPFVKYLDELDRRGYRYYFQYTLNDYPSVFEPNVPKLSSRIDSFKQLSERLGPQRVIWRYDPIMVSSITPIEYHLDKIQAISNELKGYSSRLIISFLDFYGKVRNRLKALESEHQLSFTDIADPEYAAELDQLLVGIRNISIHNQLEVLSCAEKLNLEQYNIGHGACIDSRLLFELFNLETIQGKDKNQRAECLCAGSADMGVYNTCRYNCTYCYAVQSEKAVSNALEHHFIDSPSLIDRYNHHN</sequence>
<name>A0A2Z2KJM6_9BACL</name>
<evidence type="ECO:0008006" key="3">
    <source>
        <dbReference type="Google" id="ProtNLM"/>
    </source>
</evidence>
<gene>
    <name evidence="1" type="ORF">B9T62_05895</name>
</gene>
<keyword evidence="2" id="KW-1185">Reference proteome</keyword>
<dbReference type="Pfam" id="PF08902">
    <property type="entry name" value="DUF1848"/>
    <property type="match status" value="1"/>
</dbReference>